<keyword evidence="1" id="KW-1133">Transmembrane helix</keyword>
<feature type="transmembrane region" description="Helical" evidence="1">
    <location>
        <begin position="80"/>
        <end position="102"/>
    </location>
</feature>
<dbReference type="AlphaFoldDB" id="K9HWG2"/>
<evidence type="ECO:0008006" key="4">
    <source>
        <dbReference type="Google" id="ProtNLM"/>
    </source>
</evidence>
<sequence>MRTLARTVHMIGLAAFVGTVLSHVLVSVVADPSDPVRYHALMVLKDTGTQFVLIPGLVLMGLSGIVMVRRMPRPWPAWLTVKLGLVAAAAANGLLVLLPAGARIAEAASAGAQAPDALAREAIAGPVNVALILAIVVLSIARPSRRRTEALS</sequence>
<comment type="caution">
    <text evidence="2">The sequence shown here is derived from an EMBL/GenBank/DDBJ whole genome shotgun (WGS) entry which is preliminary data.</text>
</comment>
<evidence type="ECO:0000313" key="2">
    <source>
        <dbReference type="EMBL" id="EKV32551.1"/>
    </source>
</evidence>
<keyword evidence="1" id="KW-0812">Transmembrane</keyword>
<feature type="transmembrane region" description="Helical" evidence="1">
    <location>
        <begin position="7"/>
        <end position="30"/>
    </location>
</feature>
<dbReference type="RefSeq" id="WP_009539039.1">
    <property type="nucleotide sequence ID" value="NZ_ANHY01000003.1"/>
</dbReference>
<protein>
    <recommendedName>
        <fullName evidence="4">DUF2269 family protein</fullName>
    </recommendedName>
</protein>
<proteinExistence type="predicted"/>
<gene>
    <name evidence="2" type="ORF">C882_2630</name>
</gene>
<accession>K9HWG2</accession>
<name>K9HWG2_9PROT</name>
<dbReference type="eggNOG" id="ENOG5033P38">
    <property type="taxonomic scope" value="Bacteria"/>
</dbReference>
<reference evidence="2 3" key="1">
    <citation type="journal article" date="2013" name="Genome Announc.">
        <title>Draft Genome Sequence of an Alphaproteobacterium, Caenispirillum salinarum AK4(T), Isolated from a Solar Saltern.</title>
        <authorList>
            <person name="Khatri I."/>
            <person name="Singh A."/>
            <person name="Korpole S."/>
            <person name="Pinnaka A.K."/>
            <person name="Subramanian S."/>
        </authorList>
    </citation>
    <scope>NUCLEOTIDE SEQUENCE [LARGE SCALE GENOMIC DNA]</scope>
    <source>
        <strain evidence="2 3">AK4</strain>
    </source>
</reference>
<feature type="transmembrane region" description="Helical" evidence="1">
    <location>
        <begin position="50"/>
        <end position="68"/>
    </location>
</feature>
<evidence type="ECO:0000256" key="1">
    <source>
        <dbReference type="SAM" id="Phobius"/>
    </source>
</evidence>
<dbReference type="EMBL" id="ANHY01000003">
    <property type="protein sequence ID" value="EKV32551.1"/>
    <property type="molecule type" value="Genomic_DNA"/>
</dbReference>
<feature type="transmembrane region" description="Helical" evidence="1">
    <location>
        <begin position="122"/>
        <end position="141"/>
    </location>
</feature>
<dbReference type="Proteomes" id="UP000009881">
    <property type="component" value="Unassembled WGS sequence"/>
</dbReference>
<organism evidence="2 3">
    <name type="scientific">Caenispirillum salinarum AK4</name>
    <dbReference type="NCBI Taxonomy" id="1238182"/>
    <lineage>
        <taxon>Bacteria</taxon>
        <taxon>Pseudomonadati</taxon>
        <taxon>Pseudomonadota</taxon>
        <taxon>Alphaproteobacteria</taxon>
        <taxon>Rhodospirillales</taxon>
        <taxon>Novispirillaceae</taxon>
        <taxon>Caenispirillum</taxon>
    </lineage>
</organism>
<keyword evidence="1" id="KW-0472">Membrane</keyword>
<dbReference type="STRING" id="1238182.C882_2630"/>
<evidence type="ECO:0000313" key="3">
    <source>
        <dbReference type="Proteomes" id="UP000009881"/>
    </source>
</evidence>
<keyword evidence="3" id="KW-1185">Reference proteome</keyword>